<name>A0A347WNI9_9LACT</name>
<gene>
    <name evidence="8" type="ORF">CL176_11915</name>
</gene>
<dbReference type="AlphaFoldDB" id="A0A347WNI9"/>
<comment type="similarity">
    <text evidence="1">Belongs to the aldo/keto reductase family.</text>
</comment>
<organism evidence="8 9">
    <name type="scientific">Suicoccus acidiformans</name>
    <dbReference type="NCBI Taxonomy" id="2036206"/>
    <lineage>
        <taxon>Bacteria</taxon>
        <taxon>Bacillati</taxon>
        <taxon>Bacillota</taxon>
        <taxon>Bacilli</taxon>
        <taxon>Lactobacillales</taxon>
        <taxon>Aerococcaceae</taxon>
        <taxon>Suicoccus</taxon>
    </lineage>
</organism>
<dbReference type="InterPro" id="IPR018170">
    <property type="entry name" value="Aldo/ket_reductase_CS"/>
</dbReference>
<dbReference type="KEGG" id="abae:CL176_11915"/>
<dbReference type="InterPro" id="IPR036812">
    <property type="entry name" value="NAD(P)_OxRdtase_dom_sf"/>
</dbReference>
<keyword evidence="9" id="KW-1185">Reference proteome</keyword>
<evidence type="ECO:0000313" key="9">
    <source>
        <dbReference type="Proteomes" id="UP000263232"/>
    </source>
</evidence>
<reference evidence="8 9" key="1">
    <citation type="submission" date="2017-09" db="EMBL/GenBank/DDBJ databases">
        <title>Complete genome sequence of Oxytococcus suis strain ZY16052.</title>
        <authorList>
            <person name="Li F."/>
        </authorList>
    </citation>
    <scope>NUCLEOTIDE SEQUENCE [LARGE SCALE GENOMIC DNA]</scope>
    <source>
        <strain evidence="8 9">ZY16052</strain>
    </source>
</reference>
<dbReference type="PRINTS" id="PR00069">
    <property type="entry name" value="ALDKETRDTASE"/>
</dbReference>
<dbReference type="PROSITE" id="PS00063">
    <property type="entry name" value="ALDOKETO_REDUCTASE_3"/>
    <property type="match status" value="1"/>
</dbReference>
<dbReference type="Gene3D" id="3.20.20.100">
    <property type="entry name" value="NADP-dependent oxidoreductase domain"/>
    <property type="match status" value="1"/>
</dbReference>
<feature type="site" description="Lowers pKa of active site Tyr" evidence="6">
    <location>
        <position position="74"/>
    </location>
</feature>
<dbReference type="EMBL" id="CP023434">
    <property type="protein sequence ID" value="AXY26646.1"/>
    <property type="molecule type" value="Genomic_DNA"/>
</dbReference>
<dbReference type="SUPFAM" id="SSF51430">
    <property type="entry name" value="NAD(P)-linked oxidoreductase"/>
    <property type="match status" value="1"/>
</dbReference>
<dbReference type="FunFam" id="3.20.20.100:FF:000015">
    <property type="entry name" value="Oxidoreductase, aldo/keto reductase family"/>
    <property type="match status" value="1"/>
</dbReference>
<evidence type="ECO:0000313" key="8">
    <source>
        <dbReference type="EMBL" id="AXY26646.1"/>
    </source>
</evidence>
<accession>A0A347WNI9</accession>
<dbReference type="GO" id="GO:0016616">
    <property type="term" value="F:oxidoreductase activity, acting on the CH-OH group of donors, NAD or NADP as acceptor"/>
    <property type="evidence" value="ECO:0007669"/>
    <property type="project" value="UniProtKB-ARBA"/>
</dbReference>
<dbReference type="CDD" id="cd19133">
    <property type="entry name" value="AKR_AKR5F1"/>
    <property type="match status" value="1"/>
</dbReference>
<evidence type="ECO:0000256" key="4">
    <source>
        <dbReference type="PIRSR" id="PIRSR000097-1"/>
    </source>
</evidence>
<evidence type="ECO:0000256" key="3">
    <source>
        <dbReference type="ARBA" id="ARBA00023002"/>
    </source>
</evidence>
<dbReference type="InterPro" id="IPR023210">
    <property type="entry name" value="NADP_OxRdtase_dom"/>
</dbReference>
<dbReference type="PIRSF" id="PIRSF000097">
    <property type="entry name" value="AKR"/>
    <property type="match status" value="1"/>
</dbReference>
<dbReference type="PROSITE" id="PS00062">
    <property type="entry name" value="ALDOKETO_REDUCTASE_2"/>
    <property type="match status" value="1"/>
</dbReference>
<dbReference type="PANTHER" id="PTHR43827">
    <property type="entry name" value="2,5-DIKETO-D-GLUCONIC ACID REDUCTASE"/>
    <property type="match status" value="1"/>
</dbReference>
<dbReference type="PANTHER" id="PTHR43827:SF3">
    <property type="entry name" value="NADP-DEPENDENT OXIDOREDUCTASE DOMAIN-CONTAINING PROTEIN"/>
    <property type="match status" value="1"/>
</dbReference>
<dbReference type="Pfam" id="PF00248">
    <property type="entry name" value="Aldo_ket_red"/>
    <property type="match status" value="1"/>
</dbReference>
<dbReference type="InterPro" id="IPR020471">
    <property type="entry name" value="AKR"/>
</dbReference>
<keyword evidence="2" id="KW-0521">NADP</keyword>
<feature type="binding site" evidence="5">
    <location>
        <position position="107"/>
    </location>
    <ligand>
        <name>substrate</name>
    </ligand>
</feature>
<dbReference type="OrthoDB" id="9804790at2"/>
<keyword evidence="3" id="KW-0560">Oxidoreductase</keyword>
<evidence type="ECO:0000256" key="6">
    <source>
        <dbReference type="PIRSR" id="PIRSR000097-3"/>
    </source>
</evidence>
<evidence type="ECO:0000256" key="1">
    <source>
        <dbReference type="ARBA" id="ARBA00007905"/>
    </source>
</evidence>
<evidence type="ECO:0000256" key="5">
    <source>
        <dbReference type="PIRSR" id="PIRSR000097-2"/>
    </source>
</evidence>
<dbReference type="RefSeq" id="WP_118991500.1">
    <property type="nucleotide sequence ID" value="NZ_CP023434.1"/>
</dbReference>
<feature type="active site" description="Proton donor" evidence="4">
    <location>
        <position position="49"/>
    </location>
</feature>
<protein>
    <submittedName>
        <fullName evidence="8">2,5-diketo-D-gluconic acid reductase</fullName>
    </submittedName>
</protein>
<feature type="domain" description="NADP-dependent oxidoreductase" evidence="7">
    <location>
        <begin position="26"/>
        <end position="258"/>
    </location>
</feature>
<evidence type="ECO:0000259" key="7">
    <source>
        <dbReference type="Pfam" id="PF00248"/>
    </source>
</evidence>
<proteinExistence type="inferred from homology"/>
<sequence>MENVRLSNGVEMPKVGFGVFRIEDLATCEQAVLDALAVGYRSIDTAQYYQNEEAVGRAIRKSPVAREDIFLATKIWESDFAEDKTEQAVYGSMRRLGVDYLDLVLLHHPYGDYYGAYRALEKLYREGLIRAIGISNFYLARYLDFVSHVDIVPHINQVENHVFYQQAELASLMETYATKMEAWGPLAQGAHNFFKHPIIAEIAEKHQKTNSQVGLRYLLQLDRIVIPKSVHRERIEENFNVFDFELDEADMASLRKLDTDTPNNMGYWEVNRVKRTLRI</sequence>
<dbReference type="PROSITE" id="PS00798">
    <property type="entry name" value="ALDOKETO_REDUCTASE_1"/>
    <property type="match status" value="1"/>
</dbReference>
<evidence type="ECO:0000256" key="2">
    <source>
        <dbReference type="ARBA" id="ARBA00022857"/>
    </source>
</evidence>
<dbReference type="Proteomes" id="UP000263232">
    <property type="component" value="Chromosome"/>
</dbReference>